<reference evidence="1" key="1">
    <citation type="submission" date="2014-09" db="EMBL/GenBank/DDBJ databases">
        <authorList>
            <person name="Magalhaes I.L.F."/>
            <person name="Oliveira U."/>
            <person name="Santos F.R."/>
            <person name="Vidigal T.H.D.A."/>
            <person name="Brescovit A.D."/>
            <person name="Santos A.J."/>
        </authorList>
    </citation>
    <scope>NUCLEOTIDE SEQUENCE</scope>
    <source>
        <tissue evidence="1">Shoot tissue taken approximately 20 cm above the soil surface</tissue>
    </source>
</reference>
<proteinExistence type="predicted"/>
<name>A0A0A9FBP1_ARUDO</name>
<dbReference type="AlphaFoldDB" id="A0A0A9FBP1"/>
<sequence>MCLYGLTNSKTKLMESHHVDGSGFVTLS</sequence>
<dbReference type="EMBL" id="GBRH01189297">
    <property type="protein sequence ID" value="JAE08599.1"/>
    <property type="molecule type" value="Transcribed_RNA"/>
</dbReference>
<evidence type="ECO:0000313" key="1">
    <source>
        <dbReference type="EMBL" id="JAE08599.1"/>
    </source>
</evidence>
<accession>A0A0A9FBP1</accession>
<organism evidence="1">
    <name type="scientific">Arundo donax</name>
    <name type="common">Giant reed</name>
    <name type="synonym">Donax arundinaceus</name>
    <dbReference type="NCBI Taxonomy" id="35708"/>
    <lineage>
        <taxon>Eukaryota</taxon>
        <taxon>Viridiplantae</taxon>
        <taxon>Streptophyta</taxon>
        <taxon>Embryophyta</taxon>
        <taxon>Tracheophyta</taxon>
        <taxon>Spermatophyta</taxon>
        <taxon>Magnoliopsida</taxon>
        <taxon>Liliopsida</taxon>
        <taxon>Poales</taxon>
        <taxon>Poaceae</taxon>
        <taxon>PACMAD clade</taxon>
        <taxon>Arundinoideae</taxon>
        <taxon>Arundineae</taxon>
        <taxon>Arundo</taxon>
    </lineage>
</organism>
<protein>
    <submittedName>
        <fullName evidence="1">Gpm274</fullName>
    </submittedName>
</protein>
<reference evidence="1" key="2">
    <citation type="journal article" date="2015" name="Data Brief">
        <title>Shoot transcriptome of the giant reed, Arundo donax.</title>
        <authorList>
            <person name="Barrero R.A."/>
            <person name="Guerrero F.D."/>
            <person name="Moolhuijzen P."/>
            <person name="Goolsby J.A."/>
            <person name="Tidwell J."/>
            <person name="Bellgard S.E."/>
            <person name="Bellgard M.I."/>
        </authorList>
    </citation>
    <scope>NUCLEOTIDE SEQUENCE</scope>
    <source>
        <tissue evidence="1">Shoot tissue taken approximately 20 cm above the soil surface</tissue>
    </source>
</reference>